<organism evidence="2 3">
    <name type="scientific">Linum trigynum</name>
    <dbReference type="NCBI Taxonomy" id="586398"/>
    <lineage>
        <taxon>Eukaryota</taxon>
        <taxon>Viridiplantae</taxon>
        <taxon>Streptophyta</taxon>
        <taxon>Embryophyta</taxon>
        <taxon>Tracheophyta</taxon>
        <taxon>Spermatophyta</taxon>
        <taxon>Magnoliopsida</taxon>
        <taxon>eudicotyledons</taxon>
        <taxon>Gunneridae</taxon>
        <taxon>Pentapetalae</taxon>
        <taxon>rosids</taxon>
        <taxon>fabids</taxon>
        <taxon>Malpighiales</taxon>
        <taxon>Linaceae</taxon>
        <taxon>Linum</taxon>
    </lineage>
</organism>
<gene>
    <name evidence="2" type="ORF">LTRI10_LOCUS2837</name>
</gene>
<dbReference type="EMBL" id="OZ034813">
    <property type="protein sequence ID" value="CAL1355058.1"/>
    <property type="molecule type" value="Genomic_DNA"/>
</dbReference>
<feature type="compositionally biased region" description="Basic and acidic residues" evidence="1">
    <location>
        <begin position="122"/>
        <end position="136"/>
    </location>
</feature>
<reference evidence="2 3" key="1">
    <citation type="submission" date="2024-04" db="EMBL/GenBank/DDBJ databases">
        <authorList>
            <person name="Fracassetti M."/>
        </authorList>
    </citation>
    <scope>NUCLEOTIDE SEQUENCE [LARGE SCALE GENOMIC DNA]</scope>
</reference>
<evidence type="ECO:0000313" key="2">
    <source>
        <dbReference type="EMBL" id="CAL1355058.1"/>
    </source>
</evidence>
<name>A0AAV2CGS5_9ROSI</name>
<feature type="region of interest" description="Disordered" evidence="1">
    <location>
        <begin position="60"/>
        <end position="91"/>
    </location>
</feature>
<accession>A0AAV2CGS5</accession>
<protein>
    <submittedName>
        <fullName evidence="2">Uncharacterized protein</fullName>
    </submittedName>
</protein>
<feature type="region of interest" description="Disordered" evidence="1">
    <location>
        <begin position="103"/>
        <end position="136"/>
    </location>
</feature>
<evidence type="ECO:0000256" key="1">
    <source>
        <dbReference type="SAM" id="MobiDB-lite"/>
    </source>
</evidence>
<proteinExistence type="predicted"/>
<evidence type="ECO:0000313" key="3">
    <source>
        <dbReference type="Proteomes" id="UP001497516"/>
    </source>
</evidence>
<keyword evidence="3" id="KW-1185">Reference proteome</keyword>
<dbReference type="Proteomes" id="UP001497516">
    <property type="component" value="Chromosome 1"/>
</dbReference>
<feature type="compositionally biased region" description="Polar residues" evidence="1">
    <location>
        <begin position="65"/>
        <end position="90"/>
    </location>
</feature>
<dbReference type="AlphaFoldDB" id="A0AAV2CGS5"/>
<sequence length="164" mass="17671">MEPARTALDETGGKEISMGVKTVRVQDKSIVATKQSATPTQLTDGEGRAVNEPNHEPIIEMGITKNRSNVTPAPLTTHTSTNGKVSTSMHGMQKDQAINEVGTPTTVQEGVQRNKRAQPKPSDLHMKNSLADRDGRTKNTVNAHMNESNLESPVVSLEYEAAIG</sequence>